<feature type="domain" description="FHA" evidence="3">
    <location>
        <begin position="149"/>
        <end position="204"/>
    </location>
</feature>
<dbReference type="InterPro" id="IPR008984">
    <property type="entry name" value="SMAD_FHA_dom_sf"/>
</dbReference>
<dbReference type="WBParaSite" id="jg3234.2">
    <property type="protein sequence ID" value="jg3234.2"/>
    <property type="gene ID" value="jg3234"/>
</dbReference>
<dbReference type="Pfam" id="PF04042">
    <property type="entry name" value="DNA_pol_E_B"/>
    <property type="match status" value="1"/>
</dbReference>
<dbReference type="SMART" id="SM00240">
    <property type="entry name" value="FHA"/>
    <property type="match status" value="1"/>
</dbReference>
<dbReference type="Pfam" id="PF00498">
    <property type="entry name" value="FHA"/>
    <property type="match status" value="1"/>
</dbReference>
<dbReference type="PANTHER" id="PTHR15715">
    <property type="entry name" value="CENTROSOMAL PROTEIN OF 170 KDA"/>
    <property type="match status" value="1"/>
</dbReference>
<dbReference type="CDD" id="cd21911">
    <property type="entry name" value="CC1_SLMAP"/>
    <property type="match status" value="1"/>
</dbReference>
<accession>A0A915E716</accession>
<keyword evidence="1" id="KW-0235">DNA replication</keyword>
<sequence length="402" mass="46177">MLQNAPNVHFASNPCRITFKGQIIVVCRDDLVEKLCRLAIHVPDNTKDIPQHFCDTIWSQRHFSPLPLHFNAVLPQFDYLFHLWPLPDVLIVADKFKSFVSSGAYNCRLTINPGSFLLSNFEFQVYYPATGKVEAKRKIPVTRSEDQAVKIGRAVVRLQPAVNNGIFDCKVLSRNHAIMWYEDEQFLIKDTRSSNGTFVNNDRLSNSGEESTARPLRSGDILQLGVEIVDNTKKVASGCVTCIVRLINERGEECFDNRSNSLIPMPAGRSDQIPLKYTLIRNDKLFIMDQYVKEARFRENLLGQKLQSLEEQLAQAEEALQTSWQALINEEQLLSRIEMLEKEKSKYRVLNGIKMVQRHLHRAFYIYEDRAKAELVAKDSLRKAEEQVFETSMRLHDAEMGL</sequence>
<name>A0A915E716_9BILA</name>
<proteinExistence type="predicted"/>
<dbReference type="Proteomes" id="UP000887574">
    <property type="component" value="Unplaced"/>
</dbReference>
<dbReference type="PANTHER" id="PTHR15715:SF37">
    <property type="entry name" value="LD47843P"/>
    <property type="match status" value="1"/>
</dbReference>
<organism evidence="4 5">
    <name type="scientific">Ditylenchus dipsaci</name>
    <dbReference type="NCBI Taxonomy" id="166011"/>
    <lineage>
        <taxon>Eukaryota</taxon>
        <taxon>Metazoa</taxon>
        <taxon>Ecdysozoa</taxon>
        <taxon>Nematoda</taxon>
        <taxon>Chromadorea</taxon>
        <taxon>Rhabditida</taxon>
        <taxon>Tylenchina</taxon>
        <taxon>Tylenchomorpha</taxon>
        <taxon>Sphaerularioidea</taxon>
        <taxon>Anguinidae</taxon>
        <taxon>Anguininae</taxon>
        <taxon>Ditylenchus</taxon>
    </lineage>
</organism>
<evidence type="ECO:0000259" key="3">
    <source>
        <dbReference type="PROSITE" id="PS50006"/>
    </source>
</evidence>
<dbReference type="GO" id="GO:0003677">
    <property type="term" value="F:DNA binding"/>
    <property type="evidence" value="ECO:0007669"/>
    <property type="project" value="InterPro"/>
</dbReference>
<dbReference type="SUPFAM" id="SSF49879">
    <property type="entry name" value="SMAD/FHA domain"/>
    <property type="match status" value="1"/>
</dbReference>
<dbReference type="InterPro" id="IPR007185">
    <property type="entry name" value="DNA_pol_a/d/e_bsu"/>
</dbReference>
<reference evidence="5" key="1">
    <citation type="submission" date="2022-11" db="UniProtKB">
        <authorList>
            <consortium name="WormBaseParasite"/>
        </authorList>
    </citation>
    <scope>IDENTIFICATION</scope>
</reference>
<keyword evidence="4" id="KW-1185">Reference proteome</keyword>
<dbReference type="PROSITE" id="PS50006">
    <property type="entry name" value="FHA_DOMAIN"/>
    <property type="match status" value="1"/>
</dbReference>
<protein>
    <submittedName>
        <fullName evidence="5">FHA domain-containing protein</fullName>
    </submittedName>
</protein>
<evidence type="ECO:0000313" key="5">
    <source>
        <dbReference type="WBParaSite" id="jg3234.2"/>
    </source>
</evidence>
<keyword evidence="2" id="KW-0175">Coiled coil</keyword>
<dbReference type="GO" id="GO:0006260">
    <property type="term" value="P:DNA replication"/>
    <property type="evidence" value="ECO:0007669"/>
    <property type="project" value="UniProtKB-KW"/>
</dbReference>
<feature type="coiled-coil region" evidence="2">
    <location>
        <begin position="299"/>
        <end position="326"/>
    </location>
</feature>
<dbReference type="InterPro" id="IPR000253">
    <property type="entry name" value="FHA_dom"/>
</dbReference>
<evidence type="ECO:0000256" key="1">
    <source>
        <dbReference type="ARBA" id="ARBA00022705"/>
    </source>
</evidence>
<evidence type="ECO:0000256" key="2">
    <source>
        <dbReference type="SAM" id="Coils"/>
    </source>
</evidence>
<dbReference type="Gene3D" id="2.60.200.20">
    <property type="match status" value="1"/>
</dbReference>
<dbReference type="AlphaFoldDB" id="A0A915E716"/>
<dbReference type="InterPro" id="IPR051176">
    <property type="entry name" value="Cent_Immune-Sig_Mod"/>
</dbReference>
<evidence type="ECO:0000313" key="4">
    <source>
        <dbReference type="Proteomes" id="UP000887574"/>
    </source>
</evidence>